<dbReference type="InterPro" id="IPR005135">
    <property type="entry name" value="Endo/exonuclease/phosphatase"/>
</dbReference>
<sequence>MTLKDDFLSDRWVEQTCAALILCNTLGLLAKHHWLFDLLSNFKPQYFVGSLILTAICLFYRQMSLAALMFVLGISLFVEIQSVNSRPFAKPPELKPNFTVVQYNKHFANHDYKTIKPWIEEQDADVVLINESLWDSIEDIKSDFKQEFPYKFPYNRLERFGDIFVLSKWPMLVTPLEMPFDDQIFYASKIVIRKNDLRQVVIYAYHAMTPVGRNDFQRRNYELGTLADIVNAQGRKTVIMMGDWNMTPYSPQFKQILKTTGLNYQNYDLFPQTTWPSFNFFGFLKIPIDQIIYSNRLDLISIKSGPASHSDHNSLVAKFHVPKDGENVRD</sequence>
<dbReference type="Proteomes" id="UP000249417">
    <property type="component" value="Unassembled WGS sequence"/>
</dbReference>
<protein>
    <recommendedName>
        <fullName evidence="1">Endonuclease/exonuclease/phosphatase domain-containing protein</fullName>
    </recommendedName>
</protein>
<evidence type="ECO:0000313" key="2">
    <source>
        <dbReference type="EMBL" id="PZQ47389.1"/>
    </source>
</evidence>
<evidence type="ECO:0000259" key="1">
    <source>
        <dbReference type="Pfam" id="PF03372"/>
    </source>
</evidence>
<dbReference type="Gene3D" id="3.60.10.10">
    <property type="entry name" value="Endonuclease/exonuclease/phosphatase"/>
    <property type="match status" value="1"/>
</dbReference>
<accession>A0A2W5N4W0</accession>
<gene>
    <name evidence="2" type="ORF">DI551_03590</name>
</gene>
<reference evidence="2 3" key="1">
    <citation type="submission" date="2017-08" db="EMBL/GenBank/DDBJ databases">
        <title>Infants hospitalized years apart are colonized by the same room-sourced microbial strains.</title>
        <authorList>
            <person name="Brooks B."/>
            <person name="Olm M.R."/>
            <person name="Firek B.A."/>
            <person name="Baker R."/>
            <person name="Thomas B.C."/>
            <person name="Morowitz M.J."/>
            <person name="Banfield J.F."/>
        </authorList>
    </citation>
    <scope>NUCLEOTIDE SEQUENCE [LARGE SCALE GENOMIC DNA]</scope>
    <source>
        <strain evidence="2">S2_005_002_R2_29</strain>
    </source>
</reference>
<dbReference type="InterPro" id="IPR036691">
    <property type="entry name" value="Endo/exonu/phosph_ase_sf"/>
</dbReference>
<organism evidence="2 3">
    <name type="scientific">Micavibrio aeruginosavorus</name>
    <dbReference type="NCBI Taxonomy" id="349221"/>
    <lineage>
        <taxon>Bacteria</taxon>
        <taxon>Pseudomonadati</taxon>
        <taxon>Bdellovibrionota</taxon>
        <taxon>Bdellovibrionia</taxon>
        <taxon>Bdellovibrionales</taxon>
        <taxon>Pseudobdellovibrionaceae</taxon>
        <taxon>Micavibrio</taxon>
    </lineage>
</organism>
<comment type="caution">
    <text evidence="2">The sequence shown here is derived from an EMBL/GenBank/DDBJ whole genome shotgun (WGS) entry which is preliminary data.</text>
</comment>
<dbReference type="AlphaFoldDB" id="A0A2W5N4W0"/>
<dbReference type="EMBL" id="QFQB01000014">
    <property type="protein sequence ID" value="PZQ47389.1"/>
    <property type="molecule type" value="Genomic_DNA"/>
</dbReference>
<evidence type="ECO:0000313" key="3">
    <source>
        <dbReference type="Proteomes" id="UP000249417"/>
    </source>
</evidence>
<dbReference type="Pfam" id="PF03372">
    <property type="entry name" value="Exo_endo_phos"/>
    <property type="match status" value="1"/>
</dbReference>
<dbReference type="GO" id="GO:0003824">
    <property type="term" value="F:catalytic activity"/>
    <property type="evidence" value="ECO:0007669"/>
    <property type="project" value="InterPro"/>
</dbReference>
<proteinExistence type="predicted"/>
<feature type="domain" description="Endonuclease/exonuclease/phosphatase" evidence="1">
    <location>
        <begin position="109"/>
        <end position="312"/>
    </location>
</feature>
<name>A0A2W5N4W0_9BACT</name>
<dbReference type="SUPFAM" id="SSF56219">
    <property type="entry name" value="DNase I-like"/>
    <property type="match status" value="1"/>
</dbReference>